<accession>A0A382B6Z9</accession>
<dbReference type="Pfam" id="PF13759">
    <property type="entry name" value="2OG-FeII_Oxy_5"/>
    <property type="match status" value="1"/>
</dbReference>
<gene>
    <name evidence="2" type="ORF">METZ01_LOCUS162238</name>
</gene>
<feature type="region of interest" description="Disordered" evidence="1">
    <location>
        <begin position="1"/>
        <end position="34"/>
    </location>
</feature>
<evidence type="ECO:0008006" key="3">
    <source>
        <dbReference type="Google" id="ProtNLM"/>
    </source>
</evidence>
<proteinExistence type="predicted"/>
<evidence type="ECO:0000313" key="2">
    <source>
        <dbReference type="EMBL" id="SVB09384.1"/>
    </source>
</evidence>
<dbReference type="EMBL" id="UINC01028424">
    <property type="protein sequence ID" value="SVB09384.1"/>
    <property type="molecule type" value="Genomic_DNA"/>
</dbReference>
<dbReference type="AlphaFoldDB" id="A0A382B6Z9"/>
<sequence>MQIEQDKNEDDLEPVGTGLSGFLPKETDGEEEIPYEDGGVQNCWYDVRLSKEAVNRCWENIEMYGEKFAEIDENNHLPSDYRKSEFIGDEDNWIFENVLKEYSEKMYYEDWKNHYDVHIAKKYPPPKFKLGNFWVNYQNQTEFNPPHNHSGLYSFVIFMRIPTHWKEQHKLPMAINANNPCVSDFQLLQGSINSPILLSRNFFLCPEDEGRMLFFPAWLSHQVFPFYGTEETRITLSGNIFTEAYVEPRIEGVLAFEQNLNKKKKQIEIIKKTIKK</sequence>
<dbReference type="InterPro" id="IPR012668">
    <property type="entry name" value="CHP02466"/>
</dbReference>
<organism evidence="2">
    <name type="scientific">marine metagenome</name>
    <dbReference type="NCBI Taxonomy" id="408172"/>
    <lineage>
        <taxon>unclassified sequences</taxon>
        <taxon>metagenomes</taxon>
        <taxon>ecological metagenomes</taxon>
    </lineage>
</organism>
<protein>
    <recommendedName>
        <fullName evidence="3">Prolyl 4-hydroxylase alpha subunit Fe(2+) 2OG dioxygenase domain-containing protein</fullName>
    </recommendedName>
</protein>
<name>A0A382B6Z9_9ZZZZ</name>
<dbReference type="Gene3D" id="2.60.120.620">
    <property type="entry name" value="q2cbj1_9rhob like domain"/>
    <property type="match status" value="1"/>
</dbReference>
<reference evidence="2" key="1">
    <citation type="submission" date="2018-05" db="EMBL/GenBank/DDBJ databases">
        <authorList>
            <person name="Lanie J.A."/>
            <person name="Ng W.-L."/>
            <person name="Kazmierczak K.M."/>
            <person name="Andrzejewski T.M."/>
            <person name="Davidsen T.M."/>
            <person name="Wayne K.J."/>
            <person name="Tettelin H."/>
            <person name="Glass J.I."/>
            <person name="Rusch D."/>
            <person name="Podicherti R."/>
            <person name="Tsui H.-C.T."/>
            <person name="Winkler M.E."/>
        </authorList>
    </citation>
    <scope>NUCLEOTIDE SEQUENCE</scope>
</reference>
<evidence type="ECO:0000256" key="1">
    <source>
        <dbReference type="SAM" id="MobiDB-lite"/>
    </source>
</evidence>